<dbReference type="GO" id="GO:0016740">
    <property type="term" value="F:transferase activity"/>
    <property type="evidence" value="ECO:0007669"/>
    <property type="project" value="UniProtKB-KW"/>
</dbReference>
<organism evidence="1 2">
    <name type="scientific">Clostridium acidisoli DSM 12555</name>
    <dbReference type="NCBI Taxonomy" id="1121291"/>
    <lineage>
        <taxon>Bacteria</taxon>
        <taxon>Bacillati</taxon>
        <taxon>Bacillota</taxon>
        <taxon>Clostridia</taxon>
        <taxon>Eubacteriales</taxon>
        <taxon>Clostridiaceae</taxon>
        <taxon>Clostridium</taxon>
    </lineage>
</organism>
<evidence type="ECO:0000313" key="1">
    <source>
        <dbReference type="EMBL" id="SMC25943.1"/>
    </source>
</evidence>
<gene>
    <name evidence="1" type="ORF">SAMN02745134_02633</name>
</gene>
<dbReference type="Pfam" id="PF00132">
    <property type="entry name" value="Hexapep"/>
    <property type="match status" value="1"/>
</dbReference>
<sequence>MIYKFRGSEPKIDSKAFIAKDADIIGQVFIEKECSVWFGAVIRGDVNKIYIGEGSNVQDNCVLHVSQYENQIKIGKYVTVGHGSILHGCKIGDNSLIGMGSTILDNAEIGEGTLIGAGSLVTENKKIPSGVLCMGRPAKVIRNLTEEEKQEIKESAKHYIEISKEY</sequence>
<dbReference type="EMBL" id="FWXH01000011">
    <property type="protein sequence ID" value="SMC25943.1"/>
    <property type="molecule type" value="Genomic_DNA"/>
</dbReference>
<dbReference type="OrthoDB" id="9803036at2"/>
<dbReference type="InterPro" id="IPR011004">
    <property type="entry name" value="Trimer_LpxA-like_sf"/>
</dbReference>
<dbReference type="PANTHER" id="PTHR13061:SF29">
    <property type="entry name" value="GAMMA CARBONIC ANHYDRASE-LIKE 1, MITOCHONDRIAL-RELATED"/>
    <property type="match status" value="1"/>
</dbReference>
<dbReference type="Proteomes" id="UP000192468">
    <property type="component" value="Unassembled WGS sequence"/>
</dbReference>
<dbReference type="InterPro" id="IPR050484">
    <property type="entry name" value="Transf_Hexapept/Carb_Anhydrase"/>
</dbReference>
<protein>
    <submittedName>
        <fullName evidence="1">Carbonic anhydrase or acetyltransferase, isoleucine patch superfamily</fullName>
    </submittedName>
</protein>
<dbReference type="PANTHER" id="PTHR13061">
    <property type="entry name" value="DYNACTIN SUBUNIT P25"/>
    <property type="match status" value="1"/>
</dbReference>
<name>A0A1W1XPP7_9CLOT</name>
<dbReference type="Gene3D" id="2.160.10.10">
    <property type="entry name" value="Hexapeptide repeat proteins"/>
    <property type="match status" value="1"/>
</dbReference>
<dbReference type="InterPro" id="IPR047324">
    <property type="entry name" value="LbH_gamma_CA-like"/>
</dbReference>
<keyword evidence="2" id="KW-1185">Reference proteome</keyword>
<dbReference type="SUPFAM" id="SSF51161">
    <property type="entry name" value="Trimeric LpxA-like enzymes"/>
    <property type="match status" value="1"/>
</dbReference>
<evidence type="ECO:0000313" key="2">
    <source>
        <dbReference type="Proteomes" id="UP000192468"/>
    </source>
</evidence>
<dbReference type="STRING" id="1121291.SAMN02745134_02633"/>
<accession>A0A1W1XPP7</accession>
<dbReference type="CDD" id="cd04645">
    <property type="entry name" value="LbH_gamma_CA_like"/>
    <property type="match status" value="1"/>
</dbReference>
<dbReference type="InterPro" id="IPR001451">
    <property type="entry name" value="Hexapep"/>
</dbReference>
<reference evidence="1 2" key="1">
    <citation type="submission" date="2017-04" db="EMBL/GenBank/DDBJ databases">
        <authorList>
            <person name="Afonso C.L."/>
            <person name="Miller P.J."/>
            <person name="Scott M.A."/>
            <person name="Spackman E."/>
            <person name="Goraichik I."/>
            <person name="Dimitrov K.M."/>
            <person name="Suarez D.L."/>
            <person name="Swayne D.E."/>
        </authorList>
    </citation>
    <scope>NUCLEOTIDE SEQUENCE [LARGE SCALE GENOMIC DNA]</scope>
    <source>
        <strain evidence="1 2">DSM 12555</strain>
    </source>
</reference>
<dbReference type="AlphaFoldDB" id="A0A1W1XPP7"/>
<dbReference type="RefSeq" id="WP_084116457.1">
    <property type="nucleotide sequence ID" value="NZ_FWXH01000011.1"/>
</dbReference>
<keyword evidence="1" id="KW-0808">Transferase</keyword>
<proteinExistence type="predicted"/>